<dbReference type="Pfam" id="PF23557">
    <property type="entry name" value="TPR_leprecan"/>
    <property type="match status" value="1"/>
</dbReference>
<dbReference type="EMBL" id="BPLR01005567">
    <property type="protein sequence ID" value="GIY03349.1"/>
    <property type="molecule type" value="Genomic_DNA"/>
</dbReference>
<reference evidence="6 7" key="1">
    <citation type="submission" date="2021-06" db="EMBL/GenBank/DDBJ databases">
        <title>Caerostris extrusa draft genome.</title>
        <authorList>
            <person name="Kono N."/>
            <person name="Arakawa K."/>
        </authorList>
    </citation>
    <scope>NUCLEOTIDE SEQUENCE [LARGE SCALE GENOMIC DNA]</scope>
</reference>
<keyword evidence="7" id="KW-1185">Reference proteome</keyword>
<feature type="domain" description="Leprecan-like alpha-helical" evidence="5">
    <location>
        <begin position="30"/>
        <end position="194"/>
    </location>
</feature>
<dbReference type="InterPro" id="IPR052284">
    <property type="entry name" value="Collagen_mod_leprecan"/>
</dbReference>
<dbReference type="Gene3D" id="1.25.40.10">
    <property type="entry name" value="Tetratricopeptide repeat domain"/>
    <property type="match status" value="1"/>
</dbReference>
<keyword evidence="3" id="KW-0325">Glycoprotein</keyword>
<evidence type="ECO:0000313" key="6">
    <source>
        <dbReference type="EMBL" id="GIY03349.1"/>
    </source>
</evidence>
<evidence type="ECO:0000256" key="2">
    <source>
        <dbReference type="ARBA" id="ARBA00022729"/>
    </source>
</evidence>
<organism evidence="6 7">
    <name type="scientific">Caerostris extrusa</name>
    <name type="common">Bark spider</name>
    <name type="synonym">Caerostris bankana</name>
    <dbReference type="NCBI Taxonomy" id="172846"/>
    <lineage>
        <taxon>Eukaryota</taxon>
        <taxon>Metazoa</taxon>
        <taxon>Ecdysozoa</taxon>
        <taxon>Arthropoda</taxon>
        <taxon>Chelicerata</taxon>
        <taxon>Arachnida</taxon>
        <taxon>Araneae</taxon>
        <taxon>Araneomorphae</taxon>
        <taxon>Entelegynae</taxon>
        <taxon>Araneoidea</taxon>
        <taxon>Araneidae</taxon>
        <taxon>Caerostris</taxon>
    </lineage>
</organism>
<gene>
    <name evidence="6" type="primary">P3h1</name>
    <name evidence="6" type="ORF">CEXT_784071</name>
</gene>
<sequence length="222" mass="26193">MNFISLITFTFALTFSACDEISLGNSKINFEKLYKAGVEAYLENRWRDCVQLIEKSIDDYIYYNTIIIQCRKICQENEIKYFSNETDLPSNLWHLQVLVTERALCLMKCQNLYFPNRPRTSKEVDEQFEKKVPYNYLQLCHFKVEELEKAASCAYTFLIHNPGHEVMQTNLQYYMAIPDIKVDKVRYLEPKDYQVLSIPSLIIVHHNRLACMGTNVVYQHES</sequence>
<feature type="chain" id="PRO_5043910092" evidence="4">
    <location>
        <begin position="19"/>
        <end position="222"/>
    </location>
</feature>
<dbReference type="GO" id="GO:0005518">
    <property type="term" value="F:collagen binding"/>
    <property type="evidence" value="ECO:0007669"/>
    <property type="project" value="TreeGrafter"/>
</dbReference>
<evidence type="ECO:0000256" key="1">
    <source>
        <dbReference type="ARBA" id="ARBA00006487"/>
    </source>
</evidence>
<comment type="caution">
    <text evidence="6">The sequence shown here is derived from an EMBL/GenBank/DDBJ whole genome shotgun (WGS) entry which is preliminary data.</text>
</comment>
<evidence type="ECO:0000256" key="3">
    <source>
        <dbReference type="ARBA" id="ARBA00023180"/>
    </source>
</evidence>
<dbReference type="InterPro" id="IPR011990">
    <property type="entry name" value="TPR-like_helical_dom_sf"/>
</dbReference>
<dbReference type="PANTHER" id="PTHR13986:SF8">
    <property type="entry name" value="PROLYL 3-HYDROXYLASE 1-LIKE PROTEIN"/>
    <property type="match status" value="1"/>
</dbReference>
<dbReference type="GO" id="GO:0030199">
    <property type="term" value="P:collagen fibril organization"/>
    <property type="evidence" value="ECO:0007669"/>
    <property type="project" value="TreeGrafter"/>
</dbReference>
<evidence type="ECO:0000259" key="5">
    <source>
        <dbReference type="Pfam" id="PF23557"/>
    </source>
</evidence>
<dbReference type="InterPro" id="IPR056585">
    <property type="entry name" value="Leprecan_dom"/>
</dbReference>
<comment type="similarity">
    <text evidence="1">Belongs to the leprecan family.</text>
</comment>
<accession>A0AAV4Q1Z8</accession>
<dbReference type="PANTHER" id="PTHR13986">
    <property type="entry name" value="PROTEIN LYSINE HYDROXYLATION COMPLEX COMPONENT"/>
    <property type="match status" value="1"/>
</dbReference>
<evidence type="ECO:0000256" key="4">
    <source>
        <dbReference type="SAM" id="SignalP"/>
    </source>
</evidence>
<dbReference type="AlphaFoldDB" id="A0AAV4Q1Z8"/>
<protein>
    <submittedName>
        <fullName evidence="6">Prolyl 3-hydroxylase 1</fullName>
    </submittedName>
</protein>
<dbReference type="Proteomes" id="UP001054945">
    <property type="component" value="Unassembled WGS sequence"/>
</dbReference>
<keyword evidence="2 4" id="KW-0732">Signal</keyword>
<name>A0AAV4Q1Z8_CAEEX</name>
<dbReference type="GO" id="GO:0005783">
    <property type="term" value="C:endoplasmic reticulum"/>
    <property type="evidence" value="ECO:0007669"/>
    <property type="project" value="TreeGrafter"/>
</dbReference>
<evidence type="ECO:0000313" key="7">
    <source>
        <dbReference type="Proteomes" id="UP001054945"/>
    </source>
</evidence>
<feature type="signal peptide" evidence="4">
    <location>
        <begin position="1"/>
        <end position="18"/>
    </location>
</feature>
<proteinExistence type="inferred from homology"/>